<dbReference type="AlphaFoldDB" id="A0A8T1NG68"/>
<protein>
    <recommendedName>
        <fullName evidence="10">Dof-type domain-containing protein</fullName>
    </recommendedName>
</protein>
<dbReference type="Proteomes" id="UP000811609">
    <property type="component" value="Chromosome 14"/>
</dbReference>
<dbReference type="Pfam" id="PF02701">
    <property type="entry name" value="Zn_ribbon_Dof"/>
    <property type="match status" value="1"/>
</dbReference>
<organism evidence="11 13">
    <name type="scientific">Carya illinoinensis</name>
    <name type="common">Pecan</name>
    <dbReference type="NCBI Taxonomy" id="32201"/>
    <lineage>
        <taxon>Eukaryota</taxon>
        <taxon>Viridiplantae</taxon>
        <taxon>Streptophyta</taxon>
        <taxon>Embryophyta</taxon>
        <taxon>Tracheophyta</taxon>
        <taxon>Spermatophyta</taxon>
        <taxon>Magnoliopsida</taxon>
        <taxon>eudicotyledons</taxon>
        <taxon>Gunneridae</taxon>
        <taxon>Pentapetalae</taxon>
        <taxon>rosids</taxon>
        <taxon>fabids</taxon>
        <taxon>Fagales</taxon>
        <taxon>Juglandaceae</taxon>
        <taxon>Carya</taxon>
    </lineage>
</organism>
<evidence type="ECO:0000256" key="7">
    <source>
        <dbReference type="ARBA" id="ARBA00023242"/>
    </source>
</evidence>
<reference evidence="12" key="2">
    <citation type="submission" date="2021-01" db="EMBL/GenBank/DDBJ databases">
        <authorList>
            <person name="Lovell J.T."/>
            <person name="Bentley N."/>
            <person name="Bhattarai G."/>
            <person name="Jenkins J.W."/>
            <person name="Sreedasyam A."/>
            <person name="Alarcon Y."/>
            <person name="Bock C."/>
            <person name="Boston L."/>
            <person name="Carlson J."/>
            <person name="Cervantes K."/>
            <person name="Clermont K."/>
            <person name="Krom N."/>
            <person name="Kubenka K."/>
            <person name="Mamidi S."/>
            <person name="Mattison C."/>
            <person name="Monteros M."/>
            <person name="Pisani C."/>
            <person name="Plott C."/>
            <person name="Rajasekar S."/>
            <person name="Rhein H.S."/>
            <person name="Rohla C."/>
            <person name="Song M."/>
            <person name="Hilaire R.S."/>
            <person name="Shu S."/>
            <person name="Wells L."/>
            <person name="Wang X."/>
            <person name="Webber J."/>
            <person name="Heerema R.J."/>
            <person name="Klein P."/>
            <person name="Conner P."/>
            <person name="Grauke L."/>
            <person name="Grimwood J."/>
            <person name="Schmutz J."/>
            <person name="Randall J.J."/>
        </authorList>
    </citation>
    <scope>NUCLEOTIDE SEQUENCE</scope>
    <source>
        <tissue evidence="12">Leaf</tissue>
    </source>
</reference>
<feature type="domain" description="Dof-type" evidence="10">
    <location>
        <begin position="97"/>
        <end position="151"/>
    </location>
</feature>
<feature type="region of interest" description="Disordered" evidence="9">
    <location>
        <begin position="20"/>
        <end position="88"/>
    </location>
</feature>
<evidence type="ECO:0000256" key="1">
    <source>
        <dbReference type="ARBA" id="ARBA00022723"/>
    </source>
</evidence>
<feature type="region of interest" description="Disordered" evidence="9">
    <location>
        <begin position="410"/>
        <end position="443"/>
    </location>
</feature>
<feature type="compositionally biased region" description="Polar residues" evidence="9">
    <location>
        <begin position="426"/>
        <end position="437"/>
    </location>
</feature>
<evidence type="ECO:0000256" key="9">
    <source>
        <dbReference type="SAM" id="MobiDB-lite"/>
    </source>
</evidence>
<dbReference type="GO" id="GO:0003677">
    <property type="term" value="F:DNA binding"/>
    <property type="evidence" value="ECO:0007669"/>
    <property type="project" value="UniProtKB-UniRule"/>
</dbReference>
<dbReference type="PROSITE" id="PS01361">
    <property type="entry name" value="ZF_DOF_1"/>
    <property type="match status" value="1"/>
</dbReference>
<gene>
    <name evidence="11" type="ORF">CIPAW_14G037300</name>
    <name evidence="12" type="ORF">I3842_14G039400</name>
</gene>
<dbReference type="PANTHER" id="PTHR31089">
    <property type="entry name" value="CYCLIC DOF FACTOR 2"/>
    <property type="match status" value="1"/>
</dbReference>
<evidence type="ECO:0000256" key="5">
    <source>
        <dbReference type="ARBA" id="ARBA00023125"/>
    </source>
</evidence>
<feature type="region of interest" description="Disordered" evidence="9">
    <location>
        <begin position="342"/>
        <end position="382"/>
    </location>
</feature>
<feature type="compositionally biased region" description="Basic and acidic residues" evidence="9">
    <location>
        <begin position="65"/>
        <end position="80"/>
    </location>
</feature>
<keyword evidence="6" id="KW-0804">Transcription</keyword>
<name>A0A8T1NG68_CARIL</name>
<reference evidence="11" key="1">
    <citation type="submission" date="2020-12" db="EMBL/GenBank/DDBJ databases">
        <title>WGS assembly of Carya illinoinensis cv. Pawnee.</title>
        <authorList>
            <person name="Platts A."/>
            <person name="Shu S."/>
            <person name="Wright S."/>
            <person name="Barry K."/>
            <person name="Edger P."/>
            <person name="Pires J.C."/>
            <person name="Schmutz J."/>
        </authorList>
    </citation>
    <scope>NUCLEOTIDE SEQUENCE</scope>
    <source>
        <tissue evidence="11">Leaf</tissue>
    </source>
</reference>
<evidence type="ECO:0000313" key="13">
    <source>
        <dbReference type="Proteomes" id="UP000811609"/>
    </source>
</evidence>
<evidence type="ECO:0000313" key="11">
    <source>
        <dbReference type="EMBL" id="KAG6628791.1"/>
    </source>
</evidence>
<keyword evidence="7 8" id="KW-0539">Nucleus</keyword>
<evidence type="ECO:0000256" key="6">
    <source>
        <dbReference type="ARBA" id="ARBA00023163"/>
    </source>
</evidence>
<dbReference type="InterPro" id="IPR045174">
    <property type="entry name" value="Dof"/>
</dbReference>
<evidence type="ECO:0000256" key="3">
    <source>
        <dbReference type="ARBA" id="ARBA00022833"/>
    </source>
</evidence>
<dbReference type="PANTHER" id="PTHR31089:SF66">
    <property type="entry name" value="DOF-TYPE ZINC FINGER DNA-BINDING FAMILY PROTEIN"/>
    <property type="match status" value="1"/>
</dbReference>
<evidence type="ECO:0000256" key="4">
    <source>
        <dbReference type="ARBA" id="ARBA00023015"/>
    </source>
</evidence>
<comment type="caution">
    <text evidence="11">The sequence shown here is derived from an EMBL/GenBank/DDBJ whole genome shotgun (WGS) entry which is preliminary data.</text>
</comment>
<dbReference type="PROSITE" id="PS50884">
    <property type="entry name" value="ZF_DOF_2"/>
    <property type="match status" value="1"/>
</dbReference>
<dbReference type="GO" id="GO:0008270">
    <property type="term" value="F:zinc ion binding"/>
    <property type="evidence" value="ECO:0007669"/>
    <property type="project" value="UniProtKB-KW"/>
</dbReference>
<accession>A0A8T1NG68</accession>
<keyword evidence="5 8" id="KW-0238">DNA-binding</keyword>
<dbReference type="GO" id="GO:0003700">
    <property type="term" value="F:DNA-binding transcription factor activity"/>
    <property type="evidence" value="ECO:0007669"/>
    <property type="project" value="InterPro"/>
</dbReference>
<keyword evidence="3" id="KW-0862">Zinc</keyword>
<evidence type="ECO:0000256" key="8">
    <source>
        <dbReference type="PROSITE-ProRule" id="PRU00071"/>
    </source>
</evidence>
<feature type="region of interest" description="Disordered" evidence="9">
    <location>
        <begin position="218"/>
        <end position="258"/>
    </location>
</feature>
<keyword evidence="1" id="KW-0479">Metal-binding</keyword>
<evidence type="ECO:0000259" key="10">
    <source>
        <dbReference type="PROSITE" id="PS50884"/>
    </source>
</evidence>
<proteinExistence type="predicted"/>
<evidence type="ECO:0000313" key="12">
    <source>
        <dbReference type="EMBL" id="KAG6677693.1"/>
    </source>
</evidence>
<keyword evidence="13" id="KW-1185">Reference proteome</keyword>
<dbReference type="EMBL" id="CM031838">
    <property type="protein sequence ID" value="KAG6677694.1"/>
    <property type="molecule type" value="Genomic_DNA"/>
</dbReference>
<dbReference type="Proteomes" id="UP000811246">
    <property type="component" value="Chromosome 14"/>
</dbReference>
<dbReference type="InterPro" id="IPR003851">
    <property type="entry name" value="Znf_Dof"/>
</dbReference>
<comment type="subcellular location">
    <subcellularLocation>
        <location evidence="8">Nucleus</location>
    </subcellularLocation>
</comment>
<dbReference type="EMBL" id="CM031822">
    <property type="protein sequence ID" value="KAG6628791.1"/>
    <property type="molecule type" value="Genomic_DNA"/>
</dbReference>
<sequence length="475" mass="51718">MSQVRDSAIKLFGRNIPVADSRIPSVSEQGSSSERHSPAIPLVTDIPSELDNKKDTKNQNPLIENEAKVDHNPEEDRAAKNDAGGQEKVLRKPNKVLPCPRCTSLETKFCYFNNYNVNQPRHFCKNCQRYWTAGGSIRNVRVGAGRRKDKPSEYHQVVVPSNAPVTKADSLNSASDQHPQCLELPASLRLDKGTGAVLNISKDAPQWESMSTVLNLKEQKKNVETPGHLVSEESSEEPLSPGSSFTAATSHKSESPGRCNSFNLTHPLQCYPVSQRARHWNPGSNAMVFGPGSSISNTGHMGSSPLVPVPGFCEATFPLLPVPYSGCVPSWDARKWNKQLVRSNGSPTVSSSTGNSSCSGNSSPILGKHSRDANSLAEETKEQSLWVPKTLRVNHPEEAAKSSIWSTLGIEPDKDKSSARGGIFKASQSKSNTNSHTSDADEGYPLRHQQLMVMGSEFLCCDDGQCQLFGSHTSK</sequence>
<keyword evidence="4" id="KW-0805">Transcription regulation</keyword>
<keyword evidence="2 8" id="KW-0863">Zinc-finger</keyword>
<feature type="compositionally biased region" description="Low complexity" evidence="9">
    <location>
        <begin position="343"/>
        <end position="364"/>
    </location>
</feature>
<dbReference type="GO" id="GO:0005634">
    <property type="term" value="C:nucleus"/>
    <property type="evidence" value="ECO:0007669"/>
    <property type="project" value="UniProtKB-SubCell"/>
</dbReference>
<evidence type="ECO:0000256" key="2">
    <source>
        <dbReference type="ARBA" id="ARBA00022771"/>
    </source>
</evidence>
<dbReference type="EMBL" id="CM031838">
    <property type="protein sequence ID" value="KAG6677693.1"/>
    <property type="molecule type" value="Genomic_DNA"/>
</dbReference>